<gene>
    <name evidence="2" type="ORF">POTOM_036322</name>
</gene>
<dbReference type="Proteomes" id="UP000886885">
    <property type="component" value="Chromosome 10A"/>
</dbReference>
<dbReference type="EMBL" id="JAAWWB010000019">
    <property type="protein sequence ID" value="KAG6759829.1"/>
    <property type="molecule type" value="Genomic_DNA"/>
</dbReference>
<proteinExistence type="predicted"/>
<dbReference type="AlphaFoldDB" id="A0A8X8CMY1"/>
<protein>
    <recommendedName>
        <fullName evidence="1">Stress-response A/B barrel domain-containing protein</fullName>
    </recommendedName>
</protein>
<dbReference type="SMART" id="SM00886">
    <property type="entry name" value="Dabb"/>
    <property type="match status" value="1"/>
</dbReference>
<evidence type="ECO:0000259" key="1">
    <source>
        <dbReference type="PROSITE" id="PS51502"/>
    </source>
</evidence>
<sequence length="117" mass="13186">MATKTPKLVKHTLMARFKDEITREQIDNYINDYTDLLDLVPTMKSFSCNTNPASIYGHGSRQGVCGAKPRIYTHVFEATFESIAGLQEYIDSPAHVAFGNRFVPALSQILVIDHFLH</sequence>
<dbReference type="Pfam" id="PF07876">
    <property type="entry name" value="Dabb"/>
    <property type="match status" value="1"/>
</dbReference>
<dbReference type="GO" id="GO:0009865">
    <property type="term" value="P:pollen tube adhesion"/>
    <property type="evidence" value="ECO:0007669"/>
    <property type="project" value="TreeGrafter"/>
</dbReference>
<name>A0A8X8CMY1_POPTO</name>
<organism evidence="2 3">
    <name type="scientific">Populus tomentosa</name>
    <name type="common">Chinese white poplar</name>
    <dbReference type="NCBI Taxonomy" id="118781"/>
    <lineage>
        <taxon>Eukaryota</taxon>
        <taxon>Viridiplantae</taxon>
        <taxon>Streptophyta</taxon>
        <taxon>Embryophyta</taxon>
        <taxon>Tracheophyta</taxon>
        <taxon>Spermatophyta</taxon>
        <taxon>Magnoliopsida</taxon>
        <taxon>eudicotyledons</taxon>
        <taxon>Gunneridae</taxon>
        <taxon>Pentapetalae</taxon>
        <taxon>rosids</taxon>
        <taxon>fabids</taxon>
        <taxon>Malpighiales</taxon>
        <taxon>Salicaceae</taxon>
        <taxon>Saliceae</taxon>
        <taxon>Populus</taxon>
    </lineage>
</organism>
<dbReference type="OrthoDB" id="1601230at2759"/>
<keyword evidence="3" id="KW-1185">Reference proteome</keyword>
<comment type="caution">
    <text evidence="2">The sequence shown here is derived from an EMBL/GenBank/DDBJ whole genome shotgun (WGS) entry which is preliminary data.</text>
</comment>
<reference evidence="2" key="1">
    <citation type="journal article" date="2020" name="bioRxiv">
        <title>Hybrid origin of Populus tomentosa Carr. identified through genome sequencing and phylogenomic analysis.</title>
        <authorList>
            <person name="An X."/>
            <person name="Gao K."/>
            <person name="Chen Z."/>
            <person name="Li J."/>
            <person name="Yang X."/>
            <person name="Yang X."/>
            <person name="Zhou J."/>
            <person name="Guo T."/>
            <person name="Zhao T."/>
            <person name="Huang S."/>
            <person name="Miao D."/>
            <person name="Khan W.U."/>
            <person name="Rao P."/>
            <person name="Ye M."/>
            <person name="Lei B."/>
            <person name="Liao W."/>
            <person name="Wang J."/>
            <person name="Ji L."/>
            <person name="Li Y."/>
            <person name="Guo B."/>
            <person name="Mustafa N.S."/>
            <person name="Li S."/>
            <person name="Yun Q."/>
            <person name="Keller S.R."/>
            <person name="Mao J."/>
            <person name="Zhang R."/>
            <person name="Strauss S.H."/>
        </authorList>
    </citation>
    <scope>NUCLEOTIDE SEQUENCE</scope>
    <source>
        <strain evidence="2">GM15</strain>
        <tissue evidence="2">Leaf</tissue>
    </source>
</reference>
<dbReference type="PANTHER" id="PTHR33178:SF10">
    <property type="entry name" value="STRESS-RESPONSE A_B BARREL DOMAIN-CONTAINING PROTEIN"/>
    <property type="match status" value="1"/>
</dbReference>
<dbReference type="PROSITE" id="PS51502">
    <property type="entry name" value="S_R_A_B_BARREL"/>
    <property type="match status" value="1"/>
</dbReference>
<evidence type="ECO:0000313" key="3">
    <source>
        <dbReference type="Proteomes" id="UP000886885"/>
    </source>
</evidence>
<dbReference type="InterPro" id="IPR013097">
    <property type="entry name" value="Dabb"/>
</dbReference>
<dbReference type="PANTHER" id="PTHR33178">
    <property type="match status" value="1"/>
</dbReference>
<accession>A0A8X8CMY1</accession>
<feature type="domain" description="Stress-response A/B barrel" evidence="1">
    <location>
        <begin position="9"/>
        <end position="114"/>
    </location>
</feature>
<dbReference type="InterPro" id="IPR044662">
    <property type="entry name" value="HS1/DABB1-like"/>
</dbReference>
<evidence type="ECO:0000313" key="2">
    <source>
        <dbReference type="EMBL" id="KAG6759829.1"/>
    </source>
</evidence>